<sequence>MFKDHPKYEPSLAYSITIKQDSGTDFCSSSKAYLVGIVDIVDDEGLLNLSSILSTFIILFLVSIFYGATVTVIKVK</sequence>
<accession>A0ACB8EVY0</accession>
<reference evidence="1" key="1">
    <citation type="submission" date="2021-08" db="EMBL/GenBank/DDBJ databases">
        <title>The first chromosome-level gecko genome reveals the dynamic sex chromosomes of Neotropical dwarf geckos (Sphaerodactylidae: Sphaerodactylus).</title>
        <authorList>
            <person name="Pinto B.J."/>
            <person name="Keating S.E."/>
            <person name="Gamble T."/>
        </authorList>
    </citation>
    <scope>NUCLEOTIDE SEQUENCE</scope>
    <source>
        <strain evidence="1">TG3544</strain>
    </source>
</reference>
<gene>
    <name evidence="1" type="ORF">K3G42_013415</name>
</gene>
<evidence type="ECO:0000313" key="1">
    <source>
        <dbReference type="EMBL" id="KAH7997112.1"/>
    </source>
</evidence>
<organism evidence="1 2">
    <name type="scientific">Sphaerodactylus townsendi</name>
    <dbReference type="NCBI Taxonomy" id="933632"/>
    <lineage>
        <taxon>Eukaryota</taxon>
        <taxon>Metazoa</taxon>
        <taxon>Chordata</taxon>
        <taxon>Craniata</taxon>
        <taxon>Vertebrata</taxon>
        <taxon>Euteleostomi</taxon>
        <taxon>Lepidosauria</taxon>
        <taxon>Squamata</taxon>
        <taxon>Bifurcata</taxon>
        <taxon>Gekkota</taxon>
        <taxon>Sphaerodactylidae</taxon>
        <taxon>Sphaerodactylus</taxon>
    </lineage>
</organism>
<dbReference type="Proteomes" id="UP000827872">
    <property type="component" value="Linkage Group LG15"/>
</dbReference>
<dbReference type="EMBL" id="CM037628">
    <property type="protein sequence ID" value="KAH7997112.1"/>
    <property type="molecule type" value="Genomic_DNA"/>
</dbReference>
<comment type="caution">
    <text evidence="1">The sequence shown here is derived from an EMBL/GenBank/DDBJ whole genome shotgun (WGS) entry which is preliminary data.</text>
</comment>
<protein>
    <submittedName>
        <fullName evidence="1">Uncharacterized protein</fullName>
    </submittedName>
</protein>
<name>A0ACB8EVY0_9SAUR</name>
<keyword evidence="2" id="KW-1185">Reference proteome</keyword>
<proteinExistence type="predicted"/>
<evidence type="ECO:0000313" key="2">
    <source>
        <dbReference type="Proteomes" id="UP000827872"/>
    </source>
</evidence>